<accession>A0A2U3AQP3</accession>
<proteinExistence type="predicted"/>
<evidence type="ECO:0000313" key="2">
    <source>
        <dbReference type="Proteomes" id="UP000245938"/>
    </source>
</evidence>
<organism evidence="1 2">
    <name type="scientific">Kurthia sibirica</name>
    <dbReference type="NCBI Taxonomy" id="202750"/>
    <lineage>
        <taxon>Bacteria</taxon>
        <taxon>Bacillati</taxon>
        <taxon>Bacillota</taxon>
        <taxon>Bacilli</taxon>
        <taxon>Bacillales</taxon>
        <taxon>Caryophanaceae</taxon>
        <taxon>Kurthia</taxon>
    </lineage>
</organism>
<sequence length="678" mass="74171">MNLAGVNLGQPVVVQGKQAMSMQEGQVLHGTIKKLYPDQQAEIQIGGQKLIAKLETPMQAGNTHYFQVTGTQPDVTLKIVSGPIDSKMSMSEQVKQVLEGLKLPQTKEMQQLVAQFIKNDTPLSKEQLIQAEQLLKTSGSTVVKADALAAIQKIIELKLPMNAATLQAVIQGGAKGGFVDALSKFEALLKGDQQLSPTIKQAILQQLLNLKTPLNEQLGSALTGKMLGELLGSKGSAVTNTSLMMGLKEGLNLPEQTNRFNISQNLFNKLPLHSQQAMQQMTKDSLGNTAILPTLSAMVKEHPTWTVEQGKSLQQAITRMQVSPSKEHHQQLTAEVSKQLAATKPALSQLLAQLRTAETTDKPQIIQQLAKAVAAEPSLNLAQKQTIIHALSEVTMKGDAHAFKAVLAAFSEQVGQMTSSSASKQLASLLGLSQQNGEQAFSNMAQKAAQNPSPLIQQLVQTTENQLQANLSSKDFLHAMKQTLQDLGLSLEAKLLDKGQDVTLLKDTLKAHLQNLLNDQPSQSTRQGAEQIIARLNGQQLLSAENGPQQQIIMQIPLQMFGKRTDATLQWTGSKTKDGKIDANFARIMFYLQLDSLAETVIDMQVQSRVVSLTVYSEKNDVKELIEPLKETLKTGLEKHDYQLSGVFIKEFSIPEKTVKQQRQSMELPNEKGLDFRI</sequence>
<dbReference type="EMBL" id="QFVR01000001">
    <property type="protein sequence ID" value="PWI26880.1"/>
    <property type="molecule type" value="Genomic_DNA"/>
</dbReference>
<evidence type="ECO:0000313" key="1">
    <source>
        <dbReference type="EMBL" id="PWI26880.1"/>
    </source>
</evidence>
<dbReference type="OrthoDB" id="2351076at2"/>
<dbReference type="SUPFAM" id="SSF48371">
    <property type="entry name" value="ARM repeat"/>
    <property type="match status" value="1"/>
</dbReference>
<dbReference type="Proteomes" id="UP000245938">
    <property type="component" value="Unassembled WGS sequence"/>
</dbReference>
<comment type="caution">
    <text evidence="1">The sequence shown here is derived from an EMBL/GenBank/DDBJ whole genome shotgun (WGS) entry which is preliminary data.</text>
</comment>
<protein>
    <recommendedName>
        <fullName evidence="3">Flagellar hook-length control protein-like C-terminal domain-containing protein</fullName>
    </recommendedName>
</protein>
<dbReference type="RefSeq" id="WP_109304503.1">
    <property type="nucleotide sequence ID" value="NZ_BJUF01000001.1"/>
</dbReference>
<gene>
    <name evidence="1" type="ORF">DEX24_00855</name>
</gene>
<dbReference type="InterPro" id="IPR016024">
    <property type="entry name" value="ARM-type_fold"/>
</dbReference>
<reference evidence="1 2" key="1">
    <citation type="submission" date="2018-05" db="EMBL/GenBank/DDBJ databases">
        <title>Kurthia sibirica genome sequence.</title>
        <authorList>
            <person name="Maclea K.S."/>
            <person name="Goen A.E."/>
        </authorList>
    </citation>
    <scope>NUCLEOTIDE SEQUENCE [LARGE SCALE GENOMIC DNA]</scope>
    <source>
        <strain evidence="1 2">ATCC 49154</strain>
    </source>
</reference>
<name>A0A2U3AQP3_9BACL</name>
<evidence type="ECO:0008006" key="3">
    <source>
        <dbReference type="Google" id="ProtNLM"/>
    </source>
</evidence>
<dbReference type="AlphaFoldDB" id="A0A2U3AQP3"/>
<keyword evidence="2" id="KW-1185">Reference proteome</keyword>